<name>A0ACB6Z033_THEGA</name>
<keyword evidence="2" id="KW-1185">Reference proteome</keyword>
<feature type="non-terminal residue" evidence="1">
    <location>
        <position position="1"/>
    </location>
</feature>
<accession>A0ACB6Z033</accession>
<reference evidence="1" key="1">
    <citation type="submission" date="2019-10" db="EMBL/GenBank/DDBJ databases">
        <authorList>
            <consortium name="DOE Joint Genome Institute"/>
            <person name="Kuo A."/>
            <person name="Miyauchi S."/>
            <person name="Kiss E."/>
            <person name="Drula E."/>
            <person name="Kohler A."/>
            <person name="Sanchez-Garcia M."/>
            <person name="Andreopoulos B."/>
            <person name="Barry K.W."/>
            <person name="Bonito G."/>
            <person name="Buee M."/>
            <person name="Carver A."/>
            <person name="Chen C."/>
            <person name="Cichocki N."/>
            <person name="Clum A."/>
            <person name="Culley D."/>
            <person name="Crous P.W."/>
            <person name="Fauchery L."/>
            <person name="Girlanda M."/>
            <person name="Hayes R."/>
            <person name="Keri Z."/>
            <person name="Labutti K."/>
            <person name="Lipzen A."/>
            <person name="Lombard V."/>
            <person name="Magnuson J."/>
            <person name="Maillard F."/>
            <person name="Morin E."/>
            <person name="Murat C."/>
            <person name="Nolan M."/>
            <person name="Ohm R."/>
            <person name="Pangilinan J."/>
            <person name="Pereira M."/>
            <person name="Perotto S."/>
            <person name="Peter M."/>
            <person name="Riley R."/>
            <person name="Sitrit Y."/>
            <person name="Stielow B."/>
            <person name="Szollosi G."/>
            <person name="Zifcakova L."/>
            <person name="Stursova M."/>
            <person name="Spatafora J.W."/>
            <person name="Tedersoo L."/>
            <person name="Vaario L.-M."/>
            <person name="Yamada A."/>
            <person name="Yan M."/>
            <person name="Wang P."/>
            <person name="Xu J."/>
            <person name="Bruns T."/>
            <person name="Baldrian P."/>
            <person name="Vilgalys R."/>
            <person name="Henrissat B."/>
            <person name="Grigoriev I.V."/>
            <person name="Hibbett D."/>
            <person name="Nagy L.G."/>
            <person name="Martin F.M."/>
        </authorList>
    </citation>
    <scope>NUCLEOTIDE SEQUENCE</scope>
    <source>
        <strain evidence="1">P2</strain>
    </source>
</reference>
<dbReference type="EMBL" id="MU118349">
    <property type="protein sequence ID" value="KAF9642813.1"/>
    <property type="molecule type" value="Genomic_DNA"/>
</dbReference>
<proteinExistence type="predicted"/>
<evidence type="ECO:0000313" key="1">
    <source>
        <dbReference type="EMBL" id="KAF9642813.1"/>
    </source>
</evidence>
<gene>
    <name evidence="1" type="ORF">BDM02DRAFT_3132846</name>
</gene>
<reference evidence="1" key="2">
    <citation type="journal article" date="2020" name="Nat. Commun.">
        <title>Large-scale genome sequencing of mycorrhizal fungi provides insights into the early evolution of symbiotic traits.</title>
        <authorList>
            <person name="Miyauchi S."/>
            <person name="Kiss E."/>
            <person name="Kuo A."/>
            <person name="Drula E."/>
            <person name="Kohler A."/>
            <person name="Sanchez-Garcia M."/>
            <person name="Morin E."/>
            <person name="Andreopoulos B."/>
            <person name="Barry K.W."/>
            <person name="Bonito G."/>
            <person name="Buee M."/>
            <person name="Carver A."/>
            <person name="Chen C."/>
            <person name="Cichocki N."/>
            <person name="Clum A."/>
            <person name="Culley D."/>
            <person name="Crous P.W."/>
            <person name="Fauchery L."/>
            <person name="Girlanda M."/>
            <person name="Hayes R.D."/>
            <person name="Keri Z."/>
            <person name="LaButti K."/>
            <person name="Lipzen A."/>
            <person name="Lombard V."/>
            <person name="Magnuson J."/>
            <person name="Maillard F."/>
            <person name="Murat C."/>
            <person name="Nolan M."/>
            <person name="Ohm R.A."/>
            <person name="Pangilinan J."/>
            <person name="Pereira M.F."/>
            <person name="Perotto S."/>
            <person name="Peter M."/>
            <person name="Pfister S."/>
            <person name="Riley R."/>
            <person name="Sitrit Y."/>
            <person name="Stielow J.B."/>
            <person name="Szollosi G."/>
            <person name="Zifcakova L."/>
            <person name="Stursova M."/>
            <person name="Spatafora J.W."/>
            <person name="Tedersoo L."/>
            <person name="Vaario L.M."/>
            <person name="Yamada A."/>
            <person name="Yan M."/>
            <person name="Wang P."/>
            <person name="Xu J."/>
            <person name="Bruns T."/>
            <person name="Baldrian P."/>
            <person name="Vilgalys R."/>
            <person name="Dunand C."/>
            <person name="Henrissat B."/>
            <person name="Grigoriev I.V."/>
            <person name="Hibbett D."/>
            <person name="Nagy L.G."/>
            <person name="Martin F.M."/>
        </authorList>
    </citation>
    <scope>NUCLEOTIDE SEQUENCE</scope>
    <source>
        <strain evidence="1">P2</strain>
    </source>
</reference>
<dbReference type="Proteomes" id="UP000886501">
    <property type="component" value="Unassembled WGS sequence"/>
</dbReference>
<evidence type="ECO:0000313" key="2">
    <source>
        <dbReference type="Proteomes" id="UP000886501"/>
    </source>
</evidence>
<comment type="caution">
    <text evidence="1">The sequence shown here is derived from an EMBL/GenBank/DDBJ whole genome shotgun (WGS) entry which is preliminary data.</text>
</comment>
<protein>
    <submittedName>
        <fullName evidence="1">Uncharacterized protein</fullName>
    </submittedName>
</protein>
<sequence length="149" mass="16717">SFLCATTQVDEHCSNFVTLGGHFLDAPYVGNERPPNTMYKSPILKKAIEMLYTTFPWHMAVKLPWFRGATDRGYATCPPISFVAFATSTYHNVLNSLISGTEEIVPFSKVGYCQVYDDLYQLIEDDSAHPIFGETIRNNLQSLIANITV</sequence>
<organism evidence="1 2">
    <name type="scientific">Thelephora ganbajun</name>
    <name type="common">Ganba fungus</name>
    <dbReference type="NCBI Taxonomy" id="370292"/>
    <lineage>
        <taxon>Eukaryota</taxon>
        <taxon>Fungi</taxon>
        <taxon>Dikarya</taxon>
        <taxon>Basidiomycota</taxon>
        <taxon>Agaricomycotina</taxon>
        <taxon>Agaricomycetes</taxon>
        <taxon>Thelephorales</taxon>
        <taxon>Thelephoraceae</taxon>
        <taxon>Thelephora</taxon>
    </lineage>
</organism>